<dbReference type="AlphaFoldDB" id="W1WNK2"/>
<evidence type="ECO:0000313" key="1">
    <source>
        <dbReference type="EMBL" id="ETJ18019.1"/>
    </source>
</evidence>
<reference evidence="1" key="1">
    <citation type="submission" date="2013-12" db="EMBL/GenBank/DDBJ databases">
        <title>A Varibaculum cambriense genome reconstructed from a premature infant gut community with otherwise low bacterial novelty that shifts toward anaerobic metabolism during the third week of life.</title>
        <authorList>
            <person name="Brown C.T."/>
            <person name="Sharon I."/>
            <person name="Thomas B.C."/>
            <person name="Castelle C.J."/>
            <person name="Morowitz M.J."/>
            <person name="Banfield J.F."/>
        </authorList>
    </citation>
    <scope>NUCLEOTIDE SEQUENCE</scope>
</reference>
<protein>
    <submittedName>
        <fullName evidence="1">Uncharacterized protein</fullName>
    </submittedName>
</protein>
<gene>
    <name evidence="1" type="ORF">Q604_UNBC18691G0002</name>
</gene>
<name>W1WNK2_9ZZZZ</name>
<feature type="non-terminal residue" evidence="1">
    <location>
        <position position="45"/>
    </location>
</feature>
<sequence>MLSRKTKRLVSATLLATMGSSFAVSAKTLNVNEITDISRDCSKFM</sequence>
<proteinExistence type="predicted"/>
<organism evidence="1">
    <name type="scientific">human gut metagenome</name>
    <dbReference type="NCBI Taxonomy" id="408170"/>
    <lineage>
        <taxon>unclassified sequences</taxon>
        <taxon>metagenomes</taxon>
        <taxon>organismal metagenomes</taxon>
    </lineage>
</organism>
<accession>W1WNK2</accession>
<comment type="caution">
    <text evidence="1">The sequence shown here is derived from an EMBL/GenBank/DDBJ whole genome shotgun (WGS) entry which is preliminary data.</text>
</comment>
<dbReference type="EMBL" id="AZMM01018691">
    <property type="protein sequence ID" value="ETJ18019.1"/>
    <property type="molecule type" value="Genomic_DNA"/>
</dbReference>